<dbReference type="PANTHER" id="PTHR47973">
    <property type="entry name" value="CYSTEINE-RICH RECEPTOR-LIKE PROTEIN KINASE 3"/>
    <property type="match status" value="1"/>
</dbReference>
<keyword evidence="11" id="KW-0472">Membrane</keyword>
<dbReference type="FunFam" id="1.10.510.10:FF:000336">
    <property type="entry name" value="Cysteine-rich receptor-like protein kinase 2"/>
    <property type="match status" value="1"/>
</dbReference>
<dbReference type="InterPro" id="IPR038408">
    <property type="entry name" value="GNK2_sf"/>
</dbReference>
<evidence type="ECO:0000256" key="4">
    <source>
        <dbReference type="ARBA" id="ARBA00022737"/>
    </source>
</evidence>
<dbReference type="AlphaFoldDB" id="A0A251UL22"/>
<keyword evidence="11" id="KW-1133">Transmembrane helix</keyword>
<dbReference type="Pfam" id="PF01657">
    <property type="entry name" value="Stress-antifung"/>
    <property type="match status" value="2"/>
</dbReference>
<dbReference type="PROSITE" id="PS00108">
    <property type="entry name" value="PROTEIN_KINASE_ST"/>
    <property type="match status" value="1"/>
</dbReference>
<dbReference type="Gene3D" id="1.10.510.10">
    <property type="entry name" value="Transferase(Phosphotransferase) domain 1"/>
    <property type="match status" value="1"/>
</dbReference>
<feature type="transmembrane region" description="Helical" evidence="11">
    <location>
        <begin position="280"/>
        <end position="301"/>
    </location>
</feature>
<dbReference type="EMBL" id="MNCJ02000329">
    <property type="protein sequence ID" value="KAF5769142.1"/>
    <property type="molecule type" value="Genomic_DNA"/>
</dbReference>
<dbReference type="InterPro" id="IPR052059">
    <property type="entry name" value="CR_Ser/Thr_kinase"/>
</dbReference>
<dbReference type="InterPro" id="IPR002902">
    <property type="entry name" value="GNK2"/>
</dbReference>
<reference evidence="15" key="2">
    <citation type="submission" date="2017-02" db="EMBL/GenBank/DDBJ databases">
        <title>Sunflower complete genome.</title>
        <authorList>
            <person name="Langlade N."/>
            <person name="Munos S."/>
        </authorList>
    </citation>
    <scope>NUCLEOTIDE SEQUENCE [LARGE SCALE GENOMIC DNA]</scope>
    <source>
        <tissue evidence="15">Leaves</tissue>
    </source>
</reference>
<organism evidence="15 16">
    <name type="scientific">Helianthus annuus</name>
    <name type="common">Common sunflower</name>
    <dbReference type="NCBI Taxonomy" id="4232"/>
    <lineage>
        <taxon>Eukaryota</taxon>
        <taxon>Viridiplantae</taxon>
        <taxon>Streptophyta</taxon>
        <taxon>Embryophyta</taxon>
        <taxon>Tracheophyta</taxon>
        <taxon>Spermatophyta</taxon>
        <taxon>Magnoliopsida</taxon>
        <taxon>eudicotyledons</taxon>
        <taxon>Gunneridae</taxon>
        <taxon>Pentapetalae</taxon>
        <taxon>asterids</taxon>
        <taxon>campanulids</taxon>
        <taxon>Asterales</taxon>
        <taxon>Asteraceae</taxon>
        <taxon>Asteroideae</taxon>
        <taxon>Heliantheae alliance</taxon>
        <taxon>Heliantheae</taxon>
        <taxon>Helianthus</taxon>
    </lineage>
</organism>
<evidence type="ECO:0000259" key="12">
    <source>
        <dbReference type="PROSITE" id="PS50011"/>
    </source>
</evidence>
<dbReference type="PROSITE" id="PS50011">
    <property type="entry name" value="PROTEIN_KINASE_DOM"/>
    <property type="match status" value="1"/>
</dbReference>
<protein>
    <submittedName>
        <fullName evidence="15">Putative serine/threonine/dual specificity protein kinase, catalytic domain-containing protein</fullName>
    </submittedName>
</protein>
<evidence type="ECO:0000313" key="16">
    <source>
        <dbReference type="Proteomes" id="UP000215914"/>
    </source>
</evidence>
<dbReference type="GO" id="GO:0005524">
    <property type="term" value="F:ATP binding"/>
    <property type="evidence" value="ECO:0007669"/>
    <property type="project" value="UniProtKB-UniRule"/>
</dbReference>
<evidence type="ECO:0000256" key="3">
    <source>
        <dbReference type="ARBA" id="ARBA00022729"/>
    </source>
</evidence>
<dbReference type="OrthoDB" id="1640715at2759"/>
<feature type="domain" description="Gnk2-homologous" evidence="13">
    <location>
        <begin position="45"/>
        <end position="146"/>
    </location>
</feature>
<evidence type="ECO:0000256" key="11">
    <source>
        <dbReference type="SAM" id="Phobius"/>
    </source>
</evidence>
<dbReference type="Gramene" id="mRNA:HanXRQr2_Chr14g0644791">
    <property type="protein sequence ID" value="mRNA:HanXRQr2_Chr14g0644791"/>
    <property type="gene ID" value="HanXRQr2_Chr14g0644791"/>
</dbReference>
<dbReference type="InParanoid" id="A0A251UL22"/>
<dbReference type="InterPro" id="IPR001245">
    <property type="entry name" value="Ser-Thr/Tyr_kinase_cat_dom"/>
</dbReference>
<evidence type="ECO:0000256" key="9">
    <source>
        <dbReference type="ARBA" id="ARBA00023180"/>
    </source>
</evidence>
<evidence type="ECO:0000256" key="2">
    <source>
        <dbReference type="ARBA" id="ARBA00022679"/>
    </source>
</evidence>
<dbReference type="InterPro" id="IPR000719">
    <property type="entry name" value="Prot_kinase_dom"/>
</dbReference>
<keyword evidence="3" id="KW-0732">Signal</keyword>
<dbReference type="Gene3D" id="1.20.5.510">
    <property type="entry name" value="Single helix bin"/>
    <property type="match status" value="1"/>
</dbReference>
<evidence type="ECO:0000256" key="1">
    <source>
        <dbReference type="ARBA" id="ARBA00022527"/>
    </source>
</evidence>
<dbReference type="SUPFAM" id="SSF56112">
    <property type="entry name" value="Protein kinase-like (PK-like)"/>
    <property type="match status" value="1"/>
</dbReference>
<keyword evidence="5 10" id="KW-0547">Nucleotide-binding</keyword>
<evidence type="ECO:0000256" key="10">
    <source>
        <dbReference type="PROSITE-ProRule" id="PRU10141"/>
    </source>
</evidence>
<feature type="domain" description="Protein kinase" evidence="12">
    <location>
        <begin position="341"/>
        <end position="619"/>
    </location>
</feature>
<evidence type="ECO:0000313" key="15">
    <source>
        <dbReference type="EMBL" id="OTG24060.1"/>
    </source>
</evidence>
<feature type="binding site" evidence="10">
    <location>
        <position position="370"/>
    </location>
    <ligand>
        <name>ATP</name>
        <dbReference type="ChEBI" id="CHEBI:30616"/>
    </ligand>
</feature>
<evidence type="ECO:0000256" key="7">
    <source>
        <dbReference type="ARBA" id="ARBA00022840"/>
    </source>
</evidence>
<keyword evidence="1" id="KW-0723">Serine/threonine-protein kinase</keyword>
<dbReference type="SMART" id="SM00220">
    <property type="entry name" value="S_TKc"/>
    <property type="match status" value="1"/>
</dbReference>
<keyword evidence="11" id="KW-0812">Transmembrane</keyword>
<keyword evidence="4" id="KW-0677">Repeat</keyword>
<reference evidence="14" key="3">
    <citation type="submission" date="2020-06" db="EMBL/GenBank/DDBJ databases">
        <title>Helianthus annuus Genome sequencing and assembly Release 2.</title>
        <authorList>
            <person name="Gouzy J."/>
            <person name="Langlade N."/>
            <person name="Munos S."/>
        </authorList>
    </citation>
    <scope>NUCLEOTIDE SEQUENCE</scope>
    <source>
        <tissue evidence="14">Leaves</tissue>
    </source>
</reference>
<dbReference type="Proteomes" id="UP000215914">
    <property type="component" value="Chromosome 5"/>
</dbReference>
<evidence type="ECO:0000256" key="8">
    <source>
        <dbReference type="ARBA" id="ARBA00023170"/>
    </source>
</evidence>
<sequence length="659" mass="73506">MCNLNNKHKMKQVNDSTLWSWCLTGLLVMMTAARPVRSQPSDRNSTLFAVYCSQYKGMNEEYLSRNINTTLSSLHRKLTVNRYATARSLLNGDSVWGLASCRGYVSNADCLACFDYAAVQLRTCGFANGGYIFYDDCDIRYENYNFYTEVKVRTGELRCNNVSSSTQQAEFRKTANGLLSDLRIAVPKTSNFYAASMRRIAGGNATVYAIGQCNLNISQSGCVECMESRYTALGGCLPSSSGRSMDRGCFMKYSTTPFFRQDQITNITPLLRDDNSSKEAIIGGVVGGVCFLLVVLGFFLWRVRSKHSTTGQLDKSTGSTVLLQGPVRYGYDDLRRATNDFSDQNKLGGGVFGEVYKGTLKNGDKVAIKKTVMTSTRAKIHMDEELKIICNVHHRHILRLVGYCSKGPYLFLIHEYMDNGSLDQFLYGDKSGNLSWRQRIEIIFGTAKGLAYLHEQYHVTIIHRDIKPSNILLDNELQPKIADFGLIRLLPDEKTHLSTKMPGSFENGYVAPEYAIHGQLSAKVDTYSFGIVVLEIISGKRCHNVKDEESVNQSLLEYAWNLYDSGTHLSLVDSTLDPSEYGEEEAKKMIEIALMCTQSPVSARPAMSEVVTLISDRSLDQIPPVRSTFQEDDVKIQVGKTLTSLSSNDTASTVEFSAH</sequence>
<evidence type="ECO:0000256" key="6">
    <source>
        <dbReference type="ARBA" id="ARBA00022777"/>
    </source>
</evidence>
<evidence type="ECO:0000256" key="5">
    <source>
        <dbReference type="ARBA" id="ARBA00022741"/>
    </source>
</evidence>
<keyword evidence="2 14" id="KW-0808">Transferase</keyword>
<keyword evidence="16" id="KW-1185">Reference proteome</keyword>
<keyword evidence="8" id="KW-0675">Receptor</keyword>
<dbReference type="InterPro" id="IPR011009">
    <property type="entry name" value="Kinase-like_dom_sf"/>
</dbReference>
<dbReference type="Gene3D" id="3.30.430.20">
    <property type="entry name" value="Gnk2 domain, C-X8-C-X2-C motif"/>
    <property type="match status" value="2"/>
</dbReference>
<accession>A0A251UL22</accession>
<keyword evidence="9" id="KW-0325">Glycoprotein</keyword>
<feature type="domain" description="Gnk2-homologous" evidence="13">
    <location>
        <begin position="153"/>
        <end position="258"/>
    </location>
</feature>
<dbReference type="InterPro" id="IPR017441">
    <property type="entry name" value="Protein_kinase_ATP_BS"/>
</dbReference>
<dbReference type="CDD" id="cd12087">
    <property type="entry name" value="TM_EGFR-like"/>
    <property type="match status" value="1"/>
</dbReference>
<keyword evidence="6 15" id="KW-0418">Kinase</keyword>
<dbReference type="InterPro" id="IPR008271">
    <property type="entry name" value="Ser/Thr_kinase_AS"/>
</dbReference>
<dbReference type="PROSITE" id="PS51473">
    <property type="entry name" value="GNK2"/>
    <property type="match status" value="2"/>
</dbReference>
<dbReference type="PROSITE" id="PS00107">
    <property type="entry name" value="PROTEIN_KINASE_ATP"/>
    <property type="match status" value="1"/>
</dbReference>
<dbReference type="CDD" id="cd23509">
    <property type="entry name" value="Gnk2-like"/>
    <property type="match status" value="2"/>
</dbReference>
<dbReference type="Pfam" id="PF07714">
    <property type="entry name" value="PK_Tyr_Ser-Thr"/>
    <property type="match status" value="1"/>
</dbReference>
<evidence type="ECO:0000313" key="14">
    <source>
        <dbReference type="EMBL" id="KAF5769142.1"/>
    </source>
</evidence>
<evidence type="ECO:0000259" key="13">
    <source>
        <dbReference type="PROSITE" id="PS51473"/>
    </source>
</evidence>
<proteinExistence type="predicted"/>
<gene>
    <name evidence="15" type="ORF">HannXRQ_Chr05g0132471</name>
    <name evidence="14" type="ORF">HanXRQr2_Chr14g0644791</name>
</gene>
<dbReference type="GO" id="GO:0004674">
    <property type="term" value="F:protein serine/threonine kinase activity"/>
    <property type="evidence" value="ECO:0000318"/>
    <property type="project" value="GO_Central"/>
</dbReference>
<dbReference type="OMA" id="CVECMES"/>
<dbReference type="Gene3D" id="3.30.200.20">
    <property type="entry name" value="Phosphorylase Kinase, domain 1"/>
    <property type="match status" value="1"/>
</dbReference>
<name>A0A251UL22_HELAN</name>
<keyword evidence="7 10" id="KW-0067">ATP-binding</keyword>
<dbReference type="EMBL" id="CM007894">
    <property type="protein sequence ID" value="OTG24060.1"/>
    <property type="molecule type" value="Genomic_DNA"/>
</dbReference>
<reference evidence="14 16" key="1">
    <citation type="journal article" date="2017" name="Nature">
        <title>The sunflower genome provides insights into oil metabolism, flowering and Asterid evolution.</title>
        <authorList>
            <person name="Badouin H."/>
            <person name="Gouzy J."/>
            <person name="Grassa C.J."/>
            <person name="Murat F."/>
            <person name="Staton S.E."/>
            <person name="Cottret L."/>
            <person name="Lelandais-Briere C."/>
            <person name="Owens G.L."/>
            <person name="Carrere S."/>
            <person name="Mayjonade B."/>
            <person name="Legrand L."/>
            <person name="Gill N."/>
            <person name="Kane N.C."/>
            <person name="Bowers J.E."/>
            <person name="Hubner S."/>
            <person name="Bellec A."/>
            <person name="Berard A."/>
            <person name="Berges H."/>
            <person name="Blanchet N."/>
            <person name="Boniface M.C."/>
            <person name="Brunel D."/>
            <person name="Catrice O."/>
            <person name="Chaidir N."/>
            <person name="Claudel C."/>
            <person name="Donnadieu C."/>
            <person name="Faraut T."/>
            <person name="Fievet G."/>
            <person name="Helmstetter N."/>
            <person name="King M."/>
            <person name="Knapp S.J."/>
            <person name="Lai Z."/>
            <person name="Le Paslier M.C."/>
            <person name="Lippi Y."/>
            <person name="Lorenzon L."/>
            <person name="Mandel J.R."/>
            <person name="Marage G."/>
            <person name="Marchand G."/>
            <person name="Marquand E."/>
            <person name="Bret-Mestries E."/>
            <person name="Morien E."/>
            <person name="Nambeesan S."/>
            <person name="Nguyen T."/>
            <person name="Pegot-Espagnet P."/>
            <person name="Pouilly N."/>
            <person name="Raftis F."/>
            <person name="Sallet E."/>
            <person name="Schiex T."/>
            <person name="Thomas J."/>
            <person name="Vandecasteele C."/>
            <person name="Vares D."/>
            <person name="Vear F."/>
            <person name="Vautrin S."/>
            <person name="Crespi M."/>
            <person name="Mangin B."/>
            <person name="Burke J.M."/>
            <person name="Salse J."/>
            <person name="Munos S."/>
            <person name="Vincourt P."/>
            <person name="Rieseberg L.H."/>
            <person name="Langlade N.B."/>
        </authorList>
    </citation>
    <scope>NUCLEOTIDE SEQUENCE [LARGE SCALE GENOMIC DNA]</scope>
    <source>
        <strain evidence="16">cv. SF193</strain>
        <tissue evidence="14">Leaves</tissue>
    </source>
</reference>